<keyword evidence="3" id="KW-1185">Reference proteome</keyword>
<evidence type="ECO:0000313" key="2">
    <source>
        <dbReference type="EMBL" id="KAG2649165.1"/>
    </source>
</evidence>
<dbReference type="AlphaFoldDB" id="A0A8T0WPE5"/>
<sequence>APPASGRSTPPPPPPAAPAPSRPPPWSPPPRPSSVGPPRRRPALPPCHRRIWAGKRGRARASPAGVASRPAHVKLGRRPPAEMEPTELPEGIDEIDACRVVVDVYSFSTIEDGRFVYQKGRQLEWWVDSEKYSIIDMENDVAEHFHWSINQEANFWFEDQNGQTSRLATDQQLIDLLRASELVKFIMTIDRCEHGQNMTQMEDQSLVINGNEQQLVVSNADDLVQVSSRGVIAEYQGKEWVDELELEIIAAGPDRIEEEEEHYIARGFDPKGDYPTGADEEWRYFKKQQKAPKGGSNEKVQQEKNKEKV</sequence>
<comment type="caution">
    <text evidence="2">The sequence shown here is derived from an EMBL/GenBank/DDBJ whole genome shotgun (WGS) entry which is preliminary data.</text>
</comment>
<feature type="compositionally biased region" description="Pro residues" evidence="1">
    <location>
        <begin position="1"/>
        <end position="32"/>
    </location>
</feature>
<feature type="region of interest" description="Disordered" evidence="1">
    <location>
        <begin position="287"/>
        <end position="309"/>
    </location>
</feature>
<feature type="compositionally biased region" description="Basic residues" evidence="1">
    <location>
        <begin position="38"/>
        <end position="59"/>
    </location>
</feature>
<feature type="compositionally biased region" description="Basic and acidic residues" evidence="1">
    <location>
        <begin position="300"/>
        <end position="309"/>
    </location>
</feature>
<accession>A0A8T0WPE5</accession>
<gene>
    <name evidence="2" type="ORF">PVAP13_1NG059344</name>
</gene>
<reference evidence="2" key="1">
    <citation type="submission" date="2020-05" db="EMBL/GenBank/DDBJ databases">
        <title>WGS assembly of Panicum virgatum.</title>
        <authorList>
            <person name="Lovell J.T."/>
            <person name="Jenkins J."/>
            <person name="Shu S."/>
            <person name="Juenger T.E."/>
            <person name="Schmutz J."/>
        </authorList>
    </citation>
    <scope>NUCLEOTIDE SEQUENCE</scope>
    <source>
        <strain evidence="2">AP13</strain>
    </source>
</reference>
<feature type="region of interest" description="Disordered" evidence="1">
    <location>
        <begin position="1"/>
        <end position="71"/>
    </location>
</feature>
<evidence type="ECO:0000256" key="1">
    <source>
        <dbReference type="SAM" id="MobiDB-lite"/>
    </source>
</evidence>
<organism evidence="2 3">
    <name type="scientific">Panicum virgatum</name>
    <name type="common">Blackwell switchgrass</name>
    <dbReference type="NCBI Taxonomy" id="38727"/>
    <lineage>
        <taxon>Eukaryota</taxon>
        <taxon>Viridiplantae</taxon>
        <taxon>Streptophyta</taxon>
        <taxon>Embryophyta</taxon>
        <taxon>Tracheophyta</taxon>
        <taxon>Spermatophyta</taxon>
        <taxon>Magnoliopsida</taxon>
        <taxon>Liliopsida</taxon>
        <taxon>Poales</taxon>
        <taxon>Poaceae</taxon>
        <taxon>PACMAD clade</taxon>
        <taxon>Panicoideae</taxon>
        <taxon>Panicodae</taxon>
        <taxon>Paniceae</taxon>
        <taxon>Panicinae</taxon>
        <taxon>Panicum</taxon>
        <taxon>Panicum sect. Hiantes</taxon>
    </lineage>
</organism>
<feature type="non-terminal residue" evidence="2">
    <location>
        <position position="1"/>
    </location>
</feature>
<protein>
    <submittedName>
        <fullName evidence="2">Uncharacterized protein</fullName>
    </submittedName>
</protein>
<evidence type="ECO:0000313" key="3">
    <source>
        <dbReference type="Proteomes" id="UP000823388"/>
    </source>
</evidence>
<feature type="non-terminal residue" evidence="2">
    <location>
        <position position="309"/>
    </location>
</feature>
<proteinExistence type="predicted"/>
<name>A0A8T0WPE5_PANVG</name>
<dbReference type="EMBL" id="CM029038">
    <property type="protein sequence ID" value="KAG2649165.1"/>
    <property type="molecule type" value="Genomic_DNA"/>
</dbReference>
<dbReference type="Proteomes" id="UP000823388">
    <property type="component" value="Chromosome 1N"/>
</dbReference>